<dbReference type="Pfam" id="PF01510">
    <property type="entry name" value="Amidase_2"/>
    <property type="match status" value="1"/>
</dbReference>
<evidence type="ECO:0000256" key="11">
    <source>
        <dbReference type="ARBA" id="ARBA00039257"/>
    </source>
</evidence>
<evidence type="ECO:0000256" key="6">
    <source>
        <dbReference type="ARBA" id="ARBA00022490"/>
    </source>
</evidence>
<name>A0A1H6YAN7_9PSED</name>
<evidence type="ECO:0000256" key="4">
    <source>
        <dbReference type="ARBA" id="ARBA00007553"/>
    </source>
</evidence>
<dbReference type="CDD" id="cd06583">
    <property type="entry name" value="PGRP"/>
    <property type="match status" value="1"/>
</dbReference>
<keyword evidence="15" id="KW-1185">Reference proteome</keyword>
<evidence type="ECO:0000256" key="3">
    <source>
        <dbReference type="ARBA" id="ARBA00004496"/>
    </source>
</evidence>
<keyword evidence="6" id="KW-0963">Cytoplasm</keyword>
<evidence type="ECO:0000256" key="8">
    <source>
        <dbReference type="ARBA" id="ARBA00022801"/>
    </source>
</evidence>
<evidence type="ECO:0000313" key="15">
    <source>
        <dbReference type="Proteomes" id="UP000242930"/>
    </source>
</evidence>
<evidence type="ECO:0000256" key="9">
    <source>
        <dbReference type="ARBA" id="ARBA00022833"/>
    </source>
</evidence>
<sequence length="186" mass="20164">MQIDPGTGWCSSAQHCPSPNFNARPAGEVSLLVIHNISLPPGQFGTGQVKALFGNALDPQAHPYFAGIAHLQVSAHFLIERDGALIQFVSCNDRAWHAGVSCFAGREQCNDFSLGIELEGTDELPYSDAQYATLRDLTRELLRVYPDLSPERICGHSDIAPGRKTDPGPAFDWARYLGSLAAEVQA</sequence>
<dbReference type="SMART" id="SM00644">
    <property type="entry name" value="Ami_2"/>
    <property type="match status" value="1"/>
</dbReference>
<dbReference type="PANTHER" id="PTHR30417:SF4">
    <property type="entry name" value="1,6-ANHYDRO-N-ACETYLMURAMYL-L-ALANINE AMIDASE AMPD"/>
    <property type="match status" value="1"/>
</dbReference>
<protein>
    <recommendedName>
        <fullName evidence="11">1,6-anhydro-N-acetylmuramyl-L-alanine amidase AmpD</fullName>
        <ecNumber evidence="5">3.5.1.28</ecNumber>
    </recommendedName>
    <alternativeName>
        <fullName evidence="12">N-acetylmuramoyl-L-alanine amidase</fullName>
    </alternativeName>
</protein>
<evidence type="ECO:0000313" key="14">
    <source>
        <dbReference type="EMBL" id="SEJ34262.1"/>
    </source>
</evidence>
<evidence type="ECO:0000256" key="7">
    <source>
        <dbReference type="ARBA" id="ARBA00022723"/>
    </source>
</evidence>
<keyword evidence="8" id="KW-0378">Hydrolase</keyword>
<dbReference type="GO" id="GO:0005737">
    <property type="term" value="C:cytoplasm"/>
    <property type="evidence" value="ECO:0007669"/>
    <property type="project" value="UniProtKB-SubCell"/>
</dbReference>
<dbReference type="SUPFAM" id="SSF55846">
    <property type="entry name" value="N-acetylmuramoyl-L-alanine amidase-like"/>
    <property type="match status" value="1"/>
</dbReference>
<reference evidence="15" key="1">
    <citation type="submission" date="2016-10" db="EMBL/GenBank/DDBJ databases">
        <authorList>
            <person name="Varghese N."/>
            <person name="Submissions S."/>
        </authorList>
    </citation>
    <scope>NUCLEOTIDE SEQUENCE [LARGE SCALE GENOMIC DNA]</scope>
    <source>
        <strain evidence="15">LMG 25967</strain>
    </source>
</reference>
<dbReference type="RefSeq" id="WP_090310610.1">
    <property type="nucleotide sequence ID" value="NZ_FNZE01000007.1"/>
</dbReference>
<dbReference type="GO" id="GO:0071555">
    <property type="term" value="P:cell wall organization"/>
    <property type="evidence" value="ECO:0007669"/>
    <property type="project" value="UniProtKB-KW"/>
</dbReference>
<comment type="subcellular location">
    <subcellularLocation>
        <location evidence="3">Cytoplasm</location>
    </subcellularLocation>
</comment>
<organism evidence="14 15">
    <name type="scientific">Pseudomonas linyingensis</name>
    <dbReference type="NCBI Taxonomy" id="915471"/>
    <lineage>
        <taxon>Bacteria</taxon>
        <taxon>Pseudomonadati</taxon>
        <taxon>Pseudomonadota</taxon>
        <taxon>Gammaproteobacteria</taxon>
        <taxon>Pseudomonadales</taxon>
        <taxon>Pseudomonadaceae</taxon>
        <taxon>Pseudomonas</taxon>
    </lineage>
</organism>
<evidence type="ECO:0000256" key="10">
    <source>
        <dbReference type="ARBA" id="ARBA00023316"/>
    </source>
</evidence>
<comment type="catalytic activity">
    <reaction evidence="1">
        <text>Hydrolyzes the link between N-acetylmuramoyl residues and L-amino acid residues in certain cell-wall glycopeptides.</text>
        <dbReference type="EC" id="3.5.1.28"/>
    </reaction>
</comment>
<dbReference type="FunFam" id="3.40.80.10:FF:000002">
    <property type="entry name" value="1,6-anhydro-N-acetylmuramyl-L-alanine amidase"/>
    <property type="match status" value="1"/>
</dbReference>
<keyword evidence="9" id="KW-0862">Zinc</keyword>
<feature type="domain" description="N-acetylmuramoyl-L-alanine amidase" evidence="13">
    <location>
        <begin position="18"/>
        <end position="168"/>
    </location>
</feature>
<evidence type="ECO:0000256" key="1">
    <source>
        <dbReference type="ARBA" id="ARBA00001561"/>
    </source>
</evidence>
<dbReference type="STRING" id="915471.SAMN05216201_107115"/>
<dbReference type="InterPro" id="IPR051206">
    <property type="entry name" value="NAMLAA_amidase_2"/>
</dbReference>
<dbReference type="InterPro" id="IPR002502">
    <property type="entry name" value="Amidase_domain"/>
</dbReference>
<dbReference type="GO" id="GO:0008745">
    <property type="term" value="F:N-acetylmuramoyl-L-alanine amidase activity"/>
    <property type="evidence" value="ECO:0007669"/>
    <property type="project" value="UniProtKB-EC"/>
</dbReference>
<comment type="cofactor">
    <cofactor evidence="2">
        <name>Zn(2+)</name>
        <dbReference type="ChEBI" id="CHEBI:29105"/>
    </cofactor>
</comment>
<evidence type="ECO:0000256" key="5">
    <source>
        <dbReference type="ARBA" id="ARBA00011901"/>
    </source>
</evidence>
<evidence type="ECO:0000256" key="12">
    <source>
        <dbReference type="ARBA" id="ARBA00042615"/>
    </source>
</evidence>
<gene>
    <name evidence="14" type="ORF">SAMN05216201_107115</name>
</gene>
<dbReference type="Gene3D" id="3.40.80.10">
    <property type="entry name" value="Peptidoglycan recognition protein-like"/>
    <property type="match status" value="1"/>
</dbReference>
<dbReference type="EMBL" id="FNZE01000007">
    <property type="protein sequence ID" value="SEJ34262.1"/>
    <property type="molecule type" value="Genomic_DNA"/>
</dbReference>
<dbReference type="GO" id="GO:0046872">
    <property type="term" value="F:metal ion binding"/>
    <property type="evidence" value="ECO:0007669"/>
    <property type="project" value="UniProtKB-KW"/>
</dbReference>
<dbReference type="OrthoDB" id="9794842at2"/>
<keyword evidence="7" id="KW-0479">Metal-binding</keyword>
<dbReference type="GO" id="GO:0009253">
    <property type="term" value="P:peptidoglycan catabolic process"/>
    <property type="evidence" value="ECO:0007669"/>
    <property type="project" value="InterPro"/>
</dbReference>
<dbReference type="PANTHER" id="PTHR30417">
    <property type="entry name" value="N-ACETYLMURAMOYL-L-ALANINE AMIDASE AMID"/>
    <property type="match status" value="1"/>
</dbReference>
<evidence type="ECO:0000259" key="13">
    <source>
        <dbReference type="SMART" id="SM00644"/>
    </source>
</evidence>
<dbReference type="Proteomes" id="UP000242930">
    <property type="component" value="Unassembled WGS sequence"/>
</dbReference>
<dbReference type="AlphaFoldDB" id="A0A1H6YAN7"/>
<dbReference type="EC" id="3.5.1.28" evidence="5"/>
<proteinExistence type="inferred from homology"/>
<dbReference type="NCBIfam" id="NF008758">
    <property type="entry name" value="PRK11789.1"/>
    <property type="match status" value="1"/>
</dbReference>
<comment type="similarity">
    <text evidence="4">Belongs to the N-acetylmuramoyl-L-alanine amidase 2 family.</text>
</comment>
<keyword evidence="10" id="KW-0961">Cell wall biogenesis/degradation</keyword>
<evidence type="ECO:0000256" key="2">
    <source>
        <dbReference type="ARBA" id="ARBA00001947"/>
    </source>
</evidence>
<accession>A0A1H6YAN7</accession>
<dbReference type="InterPro" id="IPR036505">
    <property type="entry name" value="Amidase/PGRP_sf"/>
</dbReference>
<dbReference type="GO" id="GO:0009254">
    <property type="term" value="P:peptidoglycan turnover"/>
    <property type="evidence" value="ECO:0007669"/>
    <property type="project" value="TreeGrafter"/>
</dbReference>